<evidence type="ECO:0000313" key="1">
    <source>
        <dbReference type="EMBL" id="AFZ16949.1"/>
    </source>
</evidence>
<keyword evidence="2" id="KW-1185">Reference proteome</keyword>
<reference evidence="1 2" key="1">
    <citation type="submission" date="2012-06" db="EMBL/GenBank/DDBJ databases">
        <title>Finished chromosome of genome of Microcoleus sp. PCC 7113.</title>
        <authorList>
            <consortium name="US DOE Joint Genome Institute"/>
            <person name="Gugger M."/>
            <person name="Coursin T."/>
            <person name="Rippka R."/>
            <person name="Tandeau De Marsac N."/>
            <person name="Huntemann M."/>
            <person name="Wei C.-L."/>
            <person name="Han J."/>
            <person name="Detter J.C."/>
            <person name="Han C."/>
            <person name="Tapia R."/>
            <person name="Chen A."/>
            <person name="Kyrpides N."/>
            <person name="Mavromatis K."/>
            <person name="Markowitz V."/>
            <person name="Szeto E."/>
            <person name="Ivanova N."/>
            <person name="Pagani I."/>
            <person name="Pati A."/>
            <person name="Goodwin L."/>
            <person name="Nordberg H.P."/>
            <person name="Cantor M.N."/>
            <person name="Hua S.X."/>
            <person name="Woyke T."/>
            <person name="Kerfeld C.A."/>
        </authorList>
    </citation>
    <scope>NUCLEOTIDE SEQUENCE [LARGE SCALE GENOMIC DNA]</scope>
    <source>
        <strain evidence="1 2">PCC 7113</strain>
    </source>
</reference>
<dbReference type="HOGENOM" id="CLU_3409670_0_0_3"/>
<gene>
    <name evidence="1" type="ORF">Mic7113_1055</name>
</gene>
<name>K9WAZ9_9CYAN</name>
<dbReference type="Proteomes" id="UP000010471">
    <property type="component" value="Chromosome"/>
</dbReference>
<accession>K9WAZ9</accession>
<dbReference type="EMBL" id="CP003630">
    <property type="protein sequence ID" value="AFZ16949.1"/>
    <property type="molecule type" value="Genomic_DNA"/>
</dbReference>
<dbReference type="AlphaFoldDB" id="K9WAZ9"/>
<evidence type="ECO:0000313" key="2">
    <source>
        <dbReference type="Proteomes" id="UP000010471"/>
    </source>
</evidence>
<sequence>MELKIAFKGVTLAEVKLLLNFMGILLESL</sequence>
<organism evidence="1 2">
    <name type="scientific">Allocoleopsis franciscana PCC 7113</name>
    <dbReference type="NCBI Taxonomy" id="1173027"/>
    <lineage>
        <taxon>Bacteria</taxon>
        <taxon>Bacillati</taxon>
        <taxon>Cyanobacteriota</taxon>
        <taxon>Cyanophyceae</taxon>
        <taxon>Coleofasciculales</taxon>
        <taxon>Coleofasciculaceae</taxon>
        <taxon>Allocoleopsis</taxon>
        <taxon>Allocoleopsis franciscana</taxon>
    </lineage>
</organism>
<proteinExistence type="predicted"/>
<protein>
    <submittedName>
        <fullName evidence="1">Uncharacterized protein</fullName>
    </submittedName>
</protein>
<dbReference type="STRING" id="1173027.Mic7113_1055"/>
<dbReference type="KEGG" id="mic:Mic7113_1055"/>